<keyword evidence="1" id="KW-0175">Coiled coil</keyword>
<feature type="coiled-coil region" evidence="1">
    <location>
        <begin position="207"/>
        <end position="237"/>
    </location>
</feature>
<keyword evidence="5" id="KW-1185">Reference proteome</keyword>
<dbReference type="InterPro" id="IPR019934">
    <property type="entry name" value="CHP03545"/>
</dbReference>
<reference evidence="4 5" key="1">
    <citation type="submission" date="2024-04" db="EMBL/GenBank/DDBJ databases">
        <title>Draft genome sequence of Thalassolituus maritimus NBRC 116585.</title>
        <authorList>
            <person name="Miyakawa T."/>
            <person name="Kusuya Y."/>
            <person name="Miura T."/>
        </authorList>
    </citation>
    <scope>NUCLEOTIDE SEQUENCE [LARGE SCALE GENOMIC DNA]</scope>
    <source>
        <strain evidence="4 5">5NW40-0001</strain>
    </source>
</reference>
<evidence type="ECO:0000313" key="4">
    <source>
        <dbReference type="EMBL" id="GAA6144066.1"/>
    </source>
</evidence>
<feature type="transmembrane region" description="Helical" evidence="3">
    <location>
        <begin position="7"/>
        <end position="32"/>
    </location>
</feature>
<feature type="region of interest" description="Disordered" evidence="2">
    <location>
        <begin position="117"/>
        <end position="144"/>
    </location>
</feature>
<keyword evidence="3" id="KW-0472">Membrane</keyword>
<dbReference type="RefSeq" id="WP_353293014.1">
    <property type="nucleotide sequence ID" value="NZ_BAABWH010000001.1"/>
</dbReference>
<dbReference type="EMBL" id="BAABWH010000001">
    <property type="protein sequence ID" value="GAA6144066.1"/>
    <property type="molecule type" value="Genomic_DNA"/>
</dbReference>
<comment type="caution">
    <text evidence="4">The sequence shown here is derived from an EMBL/GenBank/DDBJ whole genome shotgun (WGS) entry which is preliminary data.</text>
</comment>
<accession>A0ABP9ZVA3</accession>
<keyword evidence="3" id="KW-1133">Transmembrane helix</keyword>
<evidence type="ECO:0000256" key="1">
    <source>
        <dbReference type="SAM" id="Coils"/>
    </source>
</evidence>
<evidence type="ECO:0000313" key="5">
    <source>
        <dbReference type="Proteomes" id="UP001481413"/>
    </source>
</evidence>
<keyword evidence="3" id="KW-0812">Transmembrane</keyword>
<feature type="region of interest" description="Disordered" evidence="2">
    <location>
        <begin position="569"/>
        <end position="615"/>
    </location>
</feature>
<proteinExistence type="predicted"/>
<name>A0ABP9ZVA3_9GAMM</name>
<protein>
    <submittedName>
        <fullName evidence="4">TIGR03545 family protein</fullName>
    </submittedName>
</protein>
<gene>
    <name evidence="4" type="ORF">NBRC116585_01830</name>
</gene>
<evidence type="ECO:0000256" key="2">
    <source>
        <dbReference type="SAM" id="MobiDB-lite"/>
    </source>
</evidence>
<organism evidence="4 5">
    <name type="scientific">Thalassolituus maritimus</name>
    <dbReference type="NCBI Taxonomy" id="484498"/>
    <lineage>
        <taxon>Bacteria</taxon>
        <taxon>Pseudomonadati</taxon>
        <taxon>Pseudomonadota</taxon>
        <taxon>Gammaproteobacteria</taxon>
        <taxon>Oceanospirillales</taxon>
        <taxon>Oceanospirillaceae</taxon>
        <taxon>Thalassolituus</taxon>
    </lineage>
</organism>
<dbReference type="Proteomes" id="UP001481413">
    <property type="component" value="Unassembled WGS sequence"/>
</dbReference>
<sequence>MTKWIRWSGLAGFIAVVAVIAALILLLLPFVIKSGIEFVGTKVAGAKVTLDDADVTLSPLGVRLQGLQVADAREPMRNLVEFDEAMADLELAPLLVGKAISNELSVSNLQFHTERATSGALDLEPEEDEETQGPSLKEKASAALPSVDEVLARETLKTPAAGEALKNSWNVQSERVDSALNAIPDTDALAKYEQEVKEITSGRLESLEDFRQRKARLDELKARFKADRDAIRQAKEAVTTARSDVSEKLSELRAAPGEDLAYLKDKYQLSGAGVSNLTGLLFGDEAANWAQEALYWYEKIKPYLESDGEEDVSEEEEKAPRLAGRFVHFPTSDPWPDFMIRQARLTGPFDGGQLIIEGRDITHQQTVTGRPTVFTATGADLKKIGDLDGRLTLNHTLGNATDTLTLAISDWSMAPLPLGVAGARLASSQVRLNSKAVVVSGQLNADLDAQVTQAKFTGDGQTVFAKELNSALQGITRFNVDAGATGDLSSPELSFGSDLDKQINSAISKRVRAKQDEFEQKLQSRLNAQLQEYAGDYAEELQQLARMEGSLDDKLSALKDLASSELEDFKAQQEREAKEKLDAEKAAAEQKARDEAEARKKELRDQAKDKLKNLF</sequence>
<evidence type="ECO:0000256" key="3">
    <source>
        <dbReference type="SAM" id="Phobius"/>
    </source>
</evidence>
<dbReference type="NCBIfam" id="TIGR03545">
    <property type="entry name" value="TIGR03545 family protein"/>
    <property type="match status" value="1"/>
</dbReference>